<dbReference type="PANTHER" id="PTHR45138:SF9">
    <property type="entry name" value="DIGUANYLATE CYCLASE DGCM-RELATED"/>
    <property type="match status" value="1"/>
</dbReference>
<dbReference type="CDD" id="cd01949">
    <property type="entry name" value="GGDEF"/>
    <property type="match status" value="1"/>
</dbReference>
<dbReference type="GO" id="GO:0052621">
    <property type="term" value="F:diguanylate cyclase activity"/>
    <property type="evidence" value="ECO:0007669"/>
    <property type="project" value="UniProtKB-EC"/>
</dbReference>
<sequence>MHLALKPLTQCKILIVDDDEIIRFSLQAIMEDFFEVETLAMGLQALDYCKSNIPDLILLDVNLPDISGLDVCRALKQDILFAHVPIVFITATYDTDSQNACWEAGAADFIDKPVIASTLIHRTTNHVENKLRLEVLMKLTYKDSLTGLYNRHYLDKEVSNALKQSEREKKPFSVLMIDIDHFKLYNDHYGHLQGDICLKQIADVFANSIKRPHDVAIRFGGEEFLIVLPYTDIEGMSHVCKQIILQLNESNIEHNQSSIGHVTVSIGGVTYEKQGTMELNELISLADEGLYCAKRDGRNCYKLQVV</sequence>
<dbReference type="Pfam" id="PF00072">
    <property type="entry name" value="Response_reg"/>
    <property type="match status" value="1"/>
</dbReference>
<dbReference type="InterPro" id="IPR050469">
    <property type="entry name" value="Diguanylate_Cyclase"/>
</dbReference>
<comment type="caution">
    <text evidence="6">The sequence shown here is derived from an EMBL/GenBank/DDBJ whole genome shotgun (WGS) entry which is preliminary data.</text>
</comment>
<dbReference type="EC" id="2.7.7.65" evidence="1"/>
<name>A0ABW8KWV8_9GAMM</name>
<dbReference type="EMBL" id="JBJDOT010000005">
    <property type="protein sequence ID" value="MFK3863365.1"/>
    <property type="molecule type" value="Genomic_DNA"/>
</dbReference>
<keyword evidence="7" id="KW-1185">Reference proteome</keyword>
<evidence type="ECO:0000259" key="4">
    <source>
        <dbReference type="PROSITE" id="PS50110"/>
    </source>
</evidence>
<keyword evidence="6" id="KW-0808">Transferase</keyword>
<dbReference type="Pfam" id="PF00990">
    <property type="entry name" value="GGDEF"/>
    <property type="match status" value="1"/>
</dbReference>
<feature type="domain" description="Response regulatory" evidence="4">
    <location>
        <begin position="12"/>
        <end position="127"/>
    </location>
</feature>
<dbReference type="PROSITE" id="PS50110">
    <property type="entry name" value="RESPONSE_REGULATORY"/>
    <property type="match status" value="1"/>
</dbReference>
<dbReference type="SMART" id="SM00267">
    <property type="entry name" value="GGDEF"/>
    <property type="match status" value="1"/>
</dbReference>
<evidence type="ECO:0000256" key="1">
    <source>
        <dbReference type="ARBA" id="ARBA00012528"/>
    </source>
</evidence>
<evidence type="ECO:0000313" key="6">
    <source>
        <dbReference type="EMBL" id="MFK3863365.1"/>
    </source>
</evidence>
<dbReference type="InterPro" id="IPR043128">
    <property type="entry name" value="Rev_trsase/Diguanyl_cyclase"/>
</dbReference>
<dbReference type="InterPro" id="IPR001789">
    <property type="entry name" value="Sig_transdc_resp-reg_receiver"/>
</dbReference>
<proteinExistence type="predicted"/>
<protein>
    <recommendedName>
        <fullName evidence="1">diguanylate cyclase</fullName>
        <ecNumber evidence="1">2.7.7.65</ecNumber>
    </recommendedName>
</protein>
<evidence type="ECO:0000313" key="7">
    <source>
        <dbReference type="Proteomes" id="UP001620262"/>
    </source>
</evidence>
<dbReference type="Gene3D" id="3.30.70.270">
    <property type="match status" value="1"/>
</dbReference>
<evidence type="ECO:0000259" key="5">
    <source>
        <dbReference type="PROSITE" id="PS50887"/>
    </source>
</evidence>
<accession>A0ABW8KWV8</accession>
<dbReference type="Gene3D" id="3.40.50.2300">
    <property type="match status" value="1"/>
</dbReference>
<dbReference type="Proteomes" id="UP001620262">
    <property type="component" value="Unassembled WGS sequence"/>
</dbReference>
<dbReference type="NCBIfam" id="TIGR00254">
    <property type="entry name" value="GGDEF"/>
    <property type="match status" value="1"/>
</dbReference>
<reference evidence="6 7" key="1">
    <citation type="submission" date="2024-11" db="EMBL/GenBank/DDBJ databases">
        <title>The Natural Products Discovery Center: Release of the First 8490 Sequenced Strains for Exploring Actinobacteria Biosynthetic Diversity.</title>
        <authorList>
            <person name="Kalkreuter E."/>
            <person name="Kautsar S.A."/>
            <person name="Yang D."/>
            <person name="Bader C.D."/>
            <person name="Teijaro C.N."/>
            <person name="Fluegel L."/>
            <person name="Davis C.M."/>
            <person name="Simpson J.R."/>
            <person name="Lauterbach L."/>
            <person name="Steele A.D."/>
            <person name="Gui C."/>
            <person name="Meng S."/>
            <person name="Li G."/>
            <person name="Viehrig K."/>
            <person name="Ye F."/>
            <person name="Su P."/>
            <person name="Kiefer A.F."/>
            <person name="Nichols A."/>
            <person name="Cepeda A.J."/>
            <person name="Yan W."/>
            <person name="Fan B."/>
            <person name="Jiang Y."/>
            <person name="Adhikari A."/>
            <person name="Zheng C.-J."/>
            <person name="Schuster L."/>
            <person name="Cowan T.M."/>
            <person name="Smanski M.J."/>
            <person name="Chevrette M.G."/>
            <person name="De Carvalho L.P.S."/>
            <person name="Shen B."/>
        </authorList>
    </citation>
    <scope>NUCLEOTIDE SEQUENCE [LARGE SCALE GENOMIC DNA]</scope>
    <source>
        <strain evidence="6 7">NPDC078403</strain>
    </source>
</reference>
<dbReference type="SUPFAM" id="SSF55073">
    <property type="entry name" value="Nucleotide cyclase"/>
    <property type="match status" value="1"/>
</dbReference>
<dbReference type="SUPFAM" id="SSF52172">
    <property type="entry name" value="CheY-like"/>
    <property type="match status" value="1"/>
</dbReference>
<evidence type="ECO:0000256" key="2">
    <source>
        <dbReference type="ARBA" id="ARBA00034247"/>
    </source>
</evidence>
<dbReference type="InterPro" id="IPR000160">
    <property type="entry name" value="GGDEF_dom"/>
</dbReference>
<keyword evidence="6" id="KW-0548">Nucleotidyltransferase</keyword>
<feature type="modified residue" description="4-aspartylphosphate" evidence="3">
    <location>
        <position position="60"/>
    </location>
</feature>
<dbReference type="PROSITE" id="PS50887">
    <property type="entry name" value="GGDEF"/>
    <property type="match status" value="1"/>
</dbReference>
<dbReference type="InterPro" id="IPR029787">
    <property type="entry name" value="Nucleotide_cyclase"/>
</dbReference>
<dbReference type="InterPro" id="IPR011006">
    <property type="entry name" value="CheY-like_superfamily"/>
</dbReference>
<keyword evidence="3" id="KW-0597">Phosphoprotein</keyword>
<evidence type="ECO:0000256" key="3">
    <source>
        <dbReference type="PROSITE-ProRule" id="PRU00169"/>
    </source>
</evidence>
<dbReference type="PANTHER" id="PTHR45138">
    <property type="entry name" value="REGULATORY COMPONENTS OF SENSORY TRANSDUCTION SYSTEM"/>
    <property type="match status" value="1"/>
</dbReference>
<comment type="catalytic activity">
    <reaction evidence="2">
        <text>2 GTP = 3',3'-c-di-GMP + 2 diphosphate</text>
        <dbReference type="Rhea" id="RHEA:24898"/>
        <dbReference type="ChEBI" id="CHEBI:33019"/>
        <dbReference type="ChEBI" id="CHEBI:37565"/>
        <dbReference type="ChEBI" id="CHEBI:58805"/>
        <dbReference type="EC" id="2.7.7.65"/>
    </reaction>
</comment>
<organism evidence="6 7">
    <name type="scientific">Pseudoalteromonas rhizosphaerae</name>
    <dbReference type="NCBI Taxonomy" id="2518973"/>
    <lineage>
        <taxon>Bacteria</taxon>
        <taxon>Pseudomonadati</taxon>
        <taxon>Pseudomonadota</taxon>
        <taxon>Gammaproteobacteria</taxon>
        <taxon>Alteromonadales</taxon>
        <taxon>Pseudoalteromonadaceae</taxon>
        <taxon>Pseudoalteromonas</taxon>
    </lineage>
</organism>
<dbReference type="SMART" id="SM00448">
    <property type="entry name" value="REC"/>
    <property type="match status" value="1"/>
</dbReference>
<gene>
    <name evidence="6" type="ORF">ACI2JU_05680</name>
</gene>
<feature type="domain" description="GGDEF" evidence="5">
    <location>
        <begin position="170"/>
        <end position="306"/>
    </location>
</feature>
<dbReference type="RefSeq" id="WP_182794275.1">
    <property type="nucleotide sequence ID" value="NZ_JBJDOT010000005.1"/>
</dbReference>